<dbReference type="InterPro" id="IPR003591">
    <property type="entry name" value="Leu-rich_rpt_typical-subtyp"/>
</dbReference>
<evidence type="ECO:0000256" key="2">
    <source>
        <dbReference type="ARBA" id="ARBA00022614"/>
    </source>
</evidence>
<keyword evidence="3" id="KW-0677">Repeat</keyword>
<dbReference type="EMBL" id="GBEZ01022745">
    <property type="protein sequence ID" value="JAC64107.1"/>
    <property type="molecule type" value="Transcribed_RNA"/>
</dbReference>
<comment type="subcellular location">
    <subcellularLocation>
        <location evidence="1">Cytoplasm</location>
        <location evidence="1">Cytoskeleton</location>
        <location evidence="1">Cilium axoneme</location>
    </subcellularLocation>
</comment>
<sequence length="272" mass="29938">MIQSFAHAFLVLVFWGLIVNSGTEARRLKQDEQSTDQDIRSVAEALASGDFSSILNWNVTERPSPCDWQGILCSANGTVSGIDLSETTGLLRGKQLPPQWGQVASLLYIVTDDQGFTGTLPEAWSTLRNLRRIEIDEGALSGTLPPHWSSLSSLAYLALEDHRLGGSLPPEWSALRSLRYLDLDGNMLTGTLPASWSTLTALRELDMDSNFLTGGLPESWRNLSSLEELDLCRNSLRGEIPQEWSDLKDTVSEVCVDPAVTGLPARYLPFES</sequence>
<feature type="signal peptide" evidence="4">
    <location>
        <begin position="1"/>
        <end position="25"/>
    </location>
</feature>
<evidence type="ECO:0000256" key="3">
    <source>
        <dbReference type="ARBA" id="ARBA00022737"/>
    </source>
</evidence>
<evidence type="ECO:0000313" key="5">
    <source>
        <dbReference type="EMBL" id="JAC64107.1"/>
    </source>
</evidence>
<dbReference type="InterPro" id="IPR032675">
    <property type="entry name" value="LRR_dom_sf"/>
</dbReference>
<gene>
    <name evidence="5" type="ORF">TSPGSL018_19040</name>
</gene>
<dbReference type="SUPFAM" id="SSF52058">
    <property type="entry name" value="L domain-like"/>
    <property type="match status" value="1"/>
</dbReference>
<evidence type="ECO:0000256" key="1">
    <source>
        <dbReference type="ARBA" id="ARBA00004430"/>
    </source>
</evidence>
<evidence type="ECO:0000256" key="4">
    <source>
        <dbReference type="SAM" id="SignalP"/>
    </source>
</evidence>
<accession>A0A061QU12</accession>
<proteinExistence type="predicted"/>
<reference evidence="5" key="1">
    <citation type="submission" date="2014-05" db="EMBL/GenBank/DDBJ databases">
        <title>The transcriptome of the halophilic microalga Tetraselmis sp. GSL018 isolated from the Great Salt Lake, Utah.</title>
        <authorList>
            <person name="Jinkerson R.E."/>
            <person name="D'Adamo S."/>
            <person name="Posewitz M.C."/>
        </authorList>
    </citation>
    <scope>NUCLEOTIDE SEQUENCE</scope>
    <source>
        <strain evidence="5">GSL018</strain>
    </source>
</reference>
<dbReference type="FunFam" id="3.80.10.10:FF:000383">
    <property type="entry name" value="Leucine-rich repeat receptor protein kinase EMS1"/>
    <property type="match status" value="1"/>
</dbReference>
<dbReference type="AlphaFoldDB" id="A0A061QU12"/>
<protein>
    <submittedName>
        <fullName evidence="5">Surface antigen protein</fullName>
    </submittedName>
</protein>
<dbReference type="PANTHER" id="PTHR48009">
    <property type="entry name" value="LEUCINE-RICH REPEAT (LRR) FAMILY PROTEIN"/>
    <property type="match status" value="1"/>
</dbReference>
<dbReference type="InterPro" id="IPR001611">
    <property type="entry name" value="Leu-rich_rpt"/>
</dbReference>
<dbReference type="PANTHER" id="PTHR48009:SF4">
    <property type="entry name" value="LEUCINE-RICH REPEAT (LRR) FAMILY PROTEIN"/>
    <property type="match status" value="1"/>
</dbReference>
<organism evidence="5">
    <name type="scientific">Tetraselmis sp. GSL018</name>
    <dbReference type="NCBI Taxonomy" id="582737"/>
    <lineage>
        <taxon>Eukaryota</taxon>
        <taxon>Viridiplantae</taxon>
        <taxon>Chlorophyta</taxon>
        <taxon>core chlorophytes</taxon>
        <taxon>Chlorodendrophyceae</taxon>
        <taxon>Chlorodendrales</taxon>
        <taxon>Chlorodendraceae</taxon>
        <taxon>Tetraselmis</taxon>
    </lineage>
</organism>
<keyword evidence="2" id="KW-0433">Leucine-rich repeat</keyword>
<dbReference type="InterPro" id="IPR053213">
    <property type="entry name" value="RLP29"/>
</dbReference>
<dbReference type="Gene3D" id="3.80.10.10">
    <property type="entry name" value="Ribonuclease Inhibitor"/>
    <property type="match status" value="1"/>
</dbReference>
<name>A0A061QU12_9CHLO</name>
<dbReference type="GO" id="GO:0005930">
    <property type="term" value="C:axoneme"/>
    <property type="evidence" value="ECO:0007669"/>
    <property type="project" value="UniProtKB-SubCell"/>
</dbReference>
<dbReference type="Pfam" id="PF13855">
    <property type="entry name" value="LRR_8"/>
    <property type="match status" value="1"/>
</dbReference>
<dbReference type="Pfam" id="PF00560">
    <property type="entry name" value="LRR_1"/>
    <property type="match status" value="1"/>
</dbReference>
<dbReference type="SMART" id="SM00369">
    <property type="entry name" value="LRR_TYP"/>
    <property type="match status" value="3"/>
</dbReference>
<feature type="chain" id="PRO_5001609167" evidence="4">
    <location>
        <begin position="26"/>
        <end position="272"/>
    </location>
</feature>
<keyword evidence="4" id="KW-0732">Signal</keyword>